<dbReference type="SUPFAM" id="SSF48452">
    <property type="entry name" value="TPR-like"/>
    <property type="match status" value="1"/>
</dbReference>
<organism evidence="2 3">
    <name type="scientific">Streptomyces aurantiacus</name>
    <dbReference type="NCBI Taxonomy" id="47760"/>
    <lineage>
        <taxon>Bacteria</taxon>
        <taxon>Bacillati</taxon>
        <taxon>Actinomycetota</taxon>
        <taxon>Actinomycetes</taxon>
        <taxon>Kitasatosporales</taxon>
        <taxon>Streptomycetaceae</taxon>
        <taxon>Streptomyces</taxon>
        <taxon>Streptomyces aurantiacus group</taxon>
    </lineage>
</organism>
<dbReference type="Gene3D" id="1.25.40.10">
    <property type="entry name" value="Tetratricopeptide repeat domain"/>
    <property type="match status" value="1"/>
</dbReference>
<evidence type="ECO:0000259" key="1">
    <source>
        <dbReference type="Pfam" id="PF18276"/>
    </source>
</evidence>
<dbReference type="EMBL" id="AP023440">
    <property type="protein sequence ID" value="BCL26741.1"/>
    <property type="molecule type" value="Genomic_DNA"/>
</dbReference>
<keyword evidence="3" id="KW-1185">Reference proteome</keyword>
<name>A0A7G1NWE4_9ACTN</name>
<dbReference type="AlphaFoldDB" id="A0A7G1NWE4"/>
<protein>
    <recommendedName>
        <fullName evidence="1">Tc toxin complex TcA C-terminal TcB-binding domain-containing protein</fullName>
    </recommendedName>
</protein>
<dbReference type="InterPro" id="IPR040840">
    <property type="entry name" value="TcA_TcB_BD"/>
</dbReference>
<dbReference type="RefSeq" id="WP_190849781.1">
    <property type="nucleotide sequence ID" value="NZ_AP023440.1"/>
</dbReference>
<dbReference type="InterPro" id="IPR011990">
    <property type="entry name" value="TPR-like_helical_dom_sf"/>
</dbReference>
<reference evidence="2 3" key="1">
    <citation type="journal article" date="2014" name="Int. J. Syst. Evol. Microbiol.">
        <title>Complete genome sequence of Corynebacterium casei LMG S-19264T (=DSM 44701T), isolated from a smear-ripened cheese.</title>
        <authorList>
            <consortium name="US DOE Joint Genome Institute (JGI-PGF)"/>
            <person name="Walter F."/>
            <person name="Albersmeier A."/>
            <person name="Kalinowski J."/>
            <person name="Ruckert C."/>
        </authorList>
    </citation>
    <scope>NUCLEOTIDE SEQUENCE [LARGE SCALE GENOMIC DNA]</scope>
    <source>
        <strain evidence="2 3">JCM 4677</strain>
    </source>
</reference>
<evidence type="ECO:0000313" key="3">
    <source>
        <dbReference type="Proteomes" id="UP000516444"/>
    </source>
</evidence>
<feature type="domain" description="Tc toxin complex TcA C-terminal TcB-binding" evidence="1">
    <location>
        <begin position="741"/>
        <end position="1010"/>
    </location>
</feature>
<dbReference type="Pfam" id="PF18276">
    <property type="entry name" value="TcA_TcB_BD"/>
    <property type="match status" value="1"/>
</dbReference>
<evidence type="ECO:0000313" key="2">
    <source>
        <dbReference type="EMBL" id="BCL26741.1"/>
    </source>
</evidence>
<sequence length="1163" mass="124204">MNPDTAILLYSAHPLGVASAGEATMAPGSPRTAVLDEIKADLDEAHGLVLAGEYSGATQSYESVRNRIFRLLADGGSAGAAAVNPHFGAPHDVTHLKEVVRAATVLLGDLVPGTPDTPVIQADIDRTRLGGYGEAAKALPRPGTEKAVPFAELATLGMVAFDDGEYDLATKRLSAAADLAKDDKVAQAGLLLNAGAAAAQAGRSDQAVKLLTGAADGFRKAENTLGTAQAMHNLAVIMAATGEVSKTEEALKQTDEQSGKAAGAVGHALEVMRSIGRADVAAELDGTGVADVVGGVPGGSATGVRAGTGVGGLLVGGADGDRAVSAEVQKSLGRGVRLIVRDPLIATAWRSTPLVGTLEQDDRKVRYTAGFALGSEIRTISWQKAAAPSVGTLLSAAYETRPTAKTYLELRWSVLTAVDLSVHLAHLFYYVIPVGLAEAYAGLGDWANARLWLYRAAQYPYLNQALEAPVLWLRLAQTYLDEGDLLYQQGEFAGALAAYGGVVAADGARGGGELYTRPALAGVGTLVAELLATPETLPGDLDAGLGAVVLDIAAKVAQLGQSLDWFGVPVDFVPPFTFDYLQNAARFLGQQAQAAERDFIQFMDRYDTGKLTRLQLQQAVASATADQAVADQQAVAARDEVQLARTAQQLTNLRRADAQAARQAYSAMANEQIGLERQIAWYSSQNSWELNNPIPGDGRRIHEVIAADRQRLGVIGRDYELLRMQQNINELALASQQSGDQLAMSQARAQAANLSAQAARLRRQQAQQLVSGFEQGFFTPEVWRRLADFMQGQVLRYLYWATRVARLMERAYEFDYDTTVDRIRTDYSAGAVNGMLGSDQLIADIDYFTYDRITRTTHKTLRAGLVVSLAEKFPFAFAGFRSTGQISFDTLLSDLERDYPGSYNHRIQAVEVAVVGLVPSGGLRGTLVNSGISQYRALDTTVKWRLQNVDTLLLGSYERDDAVLFRPRPELLTVFEGVGMASGWTLRYPPDVNDVDFRFIVDVQVTFHFEAQFDRTLAATVSAIPLPPEALRASTSFSVGNDFPDRFFLWRSQGTTTLPIGPEHLPHHHVDPVVRTVSLQLLGADGPAPAVPLTITAPGGATADVTPDGTGRVPSTTPALAALHGAPVAGAWGLATTADGADRTAVYDVLLFVEYDYTRRGGA</sequence>
<gene>
    <name evidence="2" type="ORF">GCM10017557_16000</name>
</gene>
<proteinExistence type="predicted"/>
<accession>A0A7G1NWE4</accession>
<dbReference type="KEGG" id="sgm:GCM10017557_16000"/>
<dbReference type="Proteomes" id="UP000516444">
    <property type="component" value="Chromosome"/>
</dbReference>